<keyword evidence="5" id="KW-0677">Repeat</keyword>
<dbReference type="PANTHER" id="PTHR10554:SF1">
    <property type="entry name" value="FI16515P1"/>
    <property type="match status" value="1"/>
</dbReference>
<evidence type="ECO:0000256" key="3">
    <source>
        <dbReference type="ARBA" id="ARBA00010798"/>
    </source>
</evidence>
<feature type="region of interest" description="Disordered" evidence="8">
    <location>
        <begin position="160"/>
        <end position="195"/>
    </location>
</feature>
<dbReference type="PANTHER" id="PTHR10554">
    <property type="entry name" value="SYNTROPHIN"/>
    <property type="match status" value="1"/>
</dbReference>
<dbReference type="Proteomes" id="UP000887013">
    <property type="component" value="Unassembled WGS sequence"/>
</dbReference>
<dbReference type="GO" id="GO:0005856">
    <property type="term" value="C:cytoskeleton"/>
    <property type="evidence" value="ECO:0007669"/>
    <property type="project" value="UniProtKB-SubCell"/>
</dbReference>
<comment type="similarity">
    <text evidence="3">Belongs to the syntrophin family.</text>
</comment>
<evidence type="ECO:0000256" key="1">
    <source>
        <dbReference type="ARBA" id="ARBA00004170"/>
    </source>
</evidence>
<dbReference type="SUPFAM" id="SSF50729">
    <property type="entry name" value="PH domain-like"/>
    <property type="match status" value="2"/>
</dbReference>
<dbReference type="EMBL" id="BMAW01076065">
    <property type="protein sequence ID" value="GFT99750.1"/>
    <property type="molecule type" value="Genomic_DNA"/>
</dbReference>
<dbReference type="InterPro" id="IPR036034">
    <property type="entry name" value="PDZ_sf"/>
</dbReference>
<dbReference type="PROSITE" id="PS50003">
    <property type="entry name" value="PH_DOMAIN"/>
    <property type="match status" value="1"/>
</dbReference>
<evidence type="ECO:0000256" key="6">
    <source>
        <dbReference type="ARBA" id="ARBA00023136"/>
    </source>
</evidence>
<dbReference type="Pfam" id="PF00595">
    <property type="entry name" value="PDZ"/>
    <property type="match status" value="1"/>
</dbReference>
<dbReference type="PROSITE" id="PS50106">
    <property type="entry name" value="PDZ"/>
    <property type="match status" value="1"/>
</dbReference>
<evidence type="ECO:0000259" key="10">
    <source>
        <dbReference type="PROSITE" id="PS50106"/>
    </source>
</evidence>
<dbReference type="Gene3D" id="2.30.42.10">
    <property type="match status" value="1"/>
</dbReference>
<dbReference type="Pfam" id="PF23012">
    <property type="entry name" value="Syntrophin_4th"/>
    <property type="match status" value="1"/>
</dbReference>
<dbReference type="InterPro" id="IPR011993">
    <property type="entry name" value="PH-like_dom_sf"/>
</dbReference>
<evidence type="ECO:0000313" key="12">
    <source>
        <dbReference type="Proteomes" id="UP000887013"/>
    </source>
</evidence>
<comment type="subcellular location">
    <subcellularLocation>
        <location evidence="2">Cytoplasm</location>
        <location evidence="2">Cytoskeleton</location>
    </subcellularLocation>
    <subcellularLocation>
        <location evidence="1">Membrane</location>
        <topology evidence="1">Peripheral membrane protein</topology>
    </subcellularLocation>
</comment>
<accession>A0A8X6Q540</accession>
<sequence length="496" mass="55961">MAQVKVGMVMVSDGKSRPQPMRLQLSSNMLVLQKEEMVPVGLPTAPPPPNPAVSLESSDAQERIVKVVRQEVGGLGLSIKGGAENKLPILISRIFKDQAADQTGDLFVGDAILMVNDISLEHVNHDDAVNVLRTAGDEVTLRVKHCRAALPFLAKTFQRPKERPVSGEDPTYKLKDEDEDWKVGQKSPKTPQGASRMERRWVDVMTIHLLMAYLTRYMLDTDKLRPNAFEIRSQEGKPSAVVHCDDANMLSEWIKHISNNILQLTAQQIKTFNESLPQPDQILYMGWISEGTSAPQPWYKWQPRFLALKGAELYIFDTPPSNVQSLSSCPNVFKVYQAMLKILKDTELLDERQHCFMLHTGISDTHYMCAETKNELLRIENGWHRATYNAVTRLGSKTFSVLYKGKTGGLTLDWNMGFALYDIESKCYAWRYKFSQLKGSSDDGKSKLTLNFQDPEKKEIESEEVECQVLSALLYCMHAFLTAKVASVDPAFLRTT</sequence>
<dbReference type="Gene3D" id="2.30.29.30">
    <property type="entry name" value="Pleckstrin-homology domain (PH domain)/Phosphotyrosine-binding domain (PTB)"/>
    <property type="match status" value="2"/>
</dbReference>
<evidence type="ECO:0000256" key="8">
    <source>
        <dbReference type="SAM" id="MobiDB-lite"/>
    </source>
</evidence>
<feature type="compositionally biased region" description="Basic and acidic residues" evidence="8">
    <location>
        <begin position="160"/>
        <end position="176"/>
    </location>
</feature>
<name>A0A8X6Q540_NEPPI</name>
<evidence type="ECO:0000259" key="9">
    <source>
        <dbReference type="PROSITE" id="PS50003"/>
    </source>
</evidence>
<evidence type="ECO:0000256" key="4">
    <source>
        <dbReference type="ARBA" id="ARBA00022490"/>
    </source>
</evidence>
<protein>
    <submittedName>
        <fullName evidence="11">Gamma-2-syntrophin</fullName>
    </submittedName>
</protein>
<gene>
    <name evidence="11" type="primary">SNTG2</name>
    <name evidence="11" type="ORF">NPIL_152601</name>
</gene>
<dbReference type="SMART" id="SM00228">
    <property type="entry name" value="PDZ"/>
    <property type="match status" value="1"/>
</dbReference>
<dbReference type="CDD" id="cd06801">
    <property type="entry name" value="PDZ_syntrophin-like"/>
    <property type="match status" value="1"/>
</dbReference>
<dbReference type="Pfam" id="PF18012">
    <property type="entry name" value="PH_17"/>
    <property type="match status" value="1"/>
</dbReference>
<keyword evidence="12" id="KW-1185">Reference proteome</keyword>
<keyword evidence="7" id="KW-0206">Cytoskeleton</keyword>
<dbReference type="InterPro" id="IPR055108">
    <property type="entry name" value="Syntrophin_4th"/>
</dbReference>
<keyword evidence="6" id="KW-0472">Membrane</keyword>
<feature type="domain" description="PH" evidence="9">
    <location>
        <begin position="281"/>
        <end position="392"/>
    </location>
</feature>
<dbReference type="FunFam" id="2.30.42.10:FF:000193">
    <property type="entry name" value="Syntrophin gamma 1"/>
    <property type="match status" value="1"/>
</dbReference>
<dbReference type="InterPro" id="IPR015482">
    <property type="entry name" value="Syntrophin"/>
</dbReference>
<reference evidence="11" key="1">
    <citation type="submission" date="2020-08" db="EMBL/GenBank/DDBJ databases">
        <title>Multicomponent nature underlies the extraordinary mechanical properties of spider dragline silk.</title>
        <authorList>
            <person name="Kono N."/>
            <person name="Nakamura H."/>
            <person name="Mori M."/>
            <person name="Yoshida Y."/>
            <person name="Ohtoshi R."/>
            <person name="Malay A.D."/>
            <person name="Moran D.A.P."/>
            <person name="Tomita M."/>
            <person name="Numata K."/>
            <person name="Arakawa K."/>
        </authorList>
    </citation>
    <scope>NUCLEOTIDE SEQUENCE</scope>
</reference>
<keyword evidence="4" id="KW-0963">Cytoplasm</keyword>
<evidence type="ECO:0000256" key="5">
    <source>
        <dbReference type="ARBA" id="ARBA00022737"/>
    </source>
</evidence>
<dbReference type="GO" id="GO:0005198">
    <property type="term" value="F:structural molecule activity"/>
    <property type="evidence" value="ECO:0007669"/>
    <property type="project" value="InterPro"/>
</dbReference>
<dbReference type="SUPFAM" id="SSF50156">
    <property type="entry name" value="PDZ domain-like"/>
    <property type="match status" value="1"/>
</dbReference>
<evidence type="ECO:0000256" key="7">
    <source>
        <dbReference type="ARBA" id="ARBA00023212"/>
    </source>
</evidence>
<dbReference type="AlphaFoldDB" id="A0A8X6Q540"/>
<dbReference type="InterPro" id="IPR041428">
    <property type="entry name" value="PHsplit_syntrophin"/>
</dbReference>
<organism evidence="11 12">
    <name type="scientific">Nephila pilipes</name>
    <name type="common">Giant wood spider</name>
    <name type="synonym">Nephila maculata</name>
    <dbReference type="NCBI Taxonomy" id="299642"/>
    <lineage>
        <taxon>Eukaryota</taxon>
        <taxon>Metazoa</taxon>
        <taxon>Ecdysozoa</taxon>
        <taxon>Arthropoda</taxon>
        <taxon>Chelicerata</taxon>
        <taxon>Arachnida</taxon>
        <taxon>Araneae</taxon>
        <taxon>Araneomorphae</taxon>
        <taxon>Entelegynae</taxon>
        <taxon>Araneoidea</taxon>
        <taxon>Nephilidae</taxon>
        <taxon>Nephila</taxon>
    </lineage>
</organism>
<proteinExistence type="inferred from homology"/>
<dbReference type="GO" id="GO:0016010">
    <property type="term" value="C:dystrophin-associated glycoprotein complex"/>
    <property type="evidence" value="ECO:0007669"/>
    <property type="project" value="TreeGrafter"/>
</dbReference>
<dbReference type="InterPro" id="IPR001849">
    <property type="entry name" value="PH_domain"/>
</dbReference>
<feature type="domain" description="PDZ" evidence="10">
    <location>
        <begin position="64"/>
        <end position="147"/>
    </location>
</feature>
<evidence type="ECO:0000256" key="2">
    <source>
        <dbReference type="ARBA" id="ARBA00004245"/>
    </source>
</evidence>
<evidence type="ECO:0000313" key="11">
    <source>
        <dbReference type="EMBL" id="GFT99750.1"/>
    </source>
</evidence>
<dbReference type="OrthoDB" id="9975356at2759"/>
<dbReference type="InterPro" id="IPR001478">
    <property type="entry name" value="PDZ"/>
</dbReference>
<comment type="caution">
    <text evidence="11">The sequence shown here is derived from an EMBL/GenBank/DDBJ whole genome shotgun (WGS) entry which is preliminary data.</text>
</comment>